<evidence type="ECO:0008006" key="4">
    <source>
        <dbReference type="Google" id="ProtNLM"/>
    </source>
</evidence>
<feature type="signal peptide" evidence="1">
    <location>
        <begin position="1"/>
        <end position="24"/>
    </location>
</feature>
<reference evidence="2 3" key="1">
    <citation type="submission" date="2014-04" db="EMBL/GenBank/DDBJ databases">
        <authorList>
            <consortium name="DOE Joint Genome Institute"/>
            <person name="Kuo A."/>
            <person name="Tarkka M."/>
            <person name="Buscot F."/>
            <person name="Kohler A."/>
            <person name="Nagy L.G."/>
            <person name="Floudas D."/>
            <person name="Copeland A."/>
            <person name="Barry K.W."/>
            <person name="Cichocki N."/>
            <person name="Veneault-Fourrey C."/>
            <person name="LaButti K."/>
            <person name="Lindquist E.A."/>
            <person name="Lipzen A."/>
            <person name="Lundell T."/>
            <person name="Morin E."/>
            <person name="Murat C."/>
            <person name="Sun H."/>
            <person name="Tunlid A."/>
            <person name="Henrissat B."/>
            <person name="Grigoriev I.V."/>
            <person name="Hibbett D.S."/>
            <person name="Martin F."/>
            <person name="Nordberg H.P."/>
            <person name="Cantor M.N."/>
            <person name="Hua S.X."/>
        </authorList>
    </citation>
    <scope>NUCLEOTIDE SEQUENCE [LARGE SCALE GENOMIC DNA]</scope>
    <source>
        <strain evidence="2 3">F 1598</strain>
    </source>
</reference>
<dbReference type="Proteomes" id="UP000054166">
    <property type="component" value="Unassembled WGS sequence"/>
</dbReference>
<protein>
    <recommendedName>
        <fullName evidence="4">Cyanovirin-N domain-containing protein</fullName>
    </recommendedName>
</protein>
<feature type="chain" id="PRO_5002164349" description="Cyanovirin-N domain-containing protein" evidence="1">
    <location>
        <begin position="25"/>
        <end position="197"/>
    </location>
</feature>
<keyword evidence="1" id="KW-0732">Signal</keyword>
<dbReference type="HOGENOM" id="CLU_1384622_0_0_1"/>
<sequence length="197" mass="20723">MMLPFRTISFFNALLLAPIASALAASIGNCHPYPGAAAQDCLELIGQNLGNEDQTNCTAASGGRATITLRSCSITTTCGTGETGIVNDDAVRRALTAIGSCALSDYGSISGYYIADNGDKTCYLYPGSKLYYLTNLSCTHLLCPAAVVQSLLRSIASQTQSACFTNMMVSGFKPALRSEIVSRPPEKIRSTATADPE</sequence>
<accession>A0A0C3FFC9</accession>
<dbReference type="AlphaFoldDB" id="A0A0C3FFC9"/>
<evidence type="ECO:0000256" key="1">
    <source>
        <dbReference type="SAM" id="SignalP"/>
    </source>
</evidence>
<dbReference type="OrthoDB" id="2954591at2759"/>
<keyword evidence="3" id="KW-1185">Reference proteome</keyword>
<gene>
    <name evidence="2" type="ORF">PILCRDRAFT_434970</name>
</gene>
<name>A0A0C3FFC9_PILCF</name>
<reference evidence="3" key="2">
    <citation type="submission" date="2015-01" db="EMBL/GenBank/DDBJ databases">
        <title>Evolutionary Origins and Diversification of the Mycorrhizal Mutualists.</title>
        <authorList>
            <consortium name="DOE Joint Genome Institute"/>
            <consortium name="Mycorrhizal Genomics Consortium"/>
            <person name="Kohler A."/>
            <person name="Kuo A."/>
            <person name="Nagy L.G."/>
            <person name="Floudas D."/>
            <person name="Copeland A."/>
            <person name="Barry K.W."/>
            <person name="Cichocki N."/>
            <person name="Veneault-Fourrey C."/>
            <person name="LaButti K."/>
            <person name="Lindquist E.A."/>
            <person name="Lipzen A."/>
            <person name="Lundell T."/>
            <person name="Morin E."/>
            <person name="Murat C."/>
            <person name="Riley R."/>
            <person name="Ohm R."/>
            <person name="Sun H."/>
            <person name="Tunlid A."/>
            <person name="Henrissat B."/>
            <person name="Grigoriev I.V."/>
            <person name="Hibbett D.S."/>
            <person name="Martin F."/>
        </authorList>
    </citation>
    <scope>NUCLEOTIDE SEQUENCE [LARGE SCALE GENOMIC DNA]</scope>
    <source>
        <strain evidence="3">F 1598</strain>
    </source>
</reference>
<organism evidence="2 3">
    <name type="scientific">Piloderma croceum (strain F 1598)</name>
    <dbReference type="NCBI Taxonomy" id="765440"/>
    <lineage>
        <taxon>Eukaryota</taxon>
        <taxon>Fungi</taxon>
        <taxon>Dikarya</taxon>
        <taxon>Basidiomycota</taxon>
        <taxon>Agaricomycotina</taxon>
        <taxon>Agaricomycetes</taxon>
        <taxon>Agaricomycetidae</taxon>
        <taxon>Atheliales</taxon>
        <taxon>Atheliaceae</taxon>
        <taxon>Piloderma</taxon>
    </lineage>
</organism>
<evidence type="ECO:0000313" key="2">
    <source>
        <dbReference type="EMBL" id="KIM83180.1"/>
    </source>
</evidence>
<dbReference type="InParanoid" id="A0A0C3FFC9"/>
<evidence type="ECO:0000313" key="3">
    <source>
        <dbReference type="Proteomes" id="UP000054166"/>
    </source>
</evidence>
<dbReference type="EMBL" id="KN832991">
    <property type="protein sequence ID" value="KIM83180.1"/>
    <property type="molecule type" value="Genomic_DNA"/>
</dbReference>
<proteinExistence type="predicted"/>